<dbReference type="EMBL" id="HACG01019911">
    <property type="protein sequence ID" value="CEK66776.1"/>
    <property type="molecule type" value="Transcribed_RNA"/>
</dbReference>
<gene>
    <name evidence="1" type="primary">ORF60123</name>
</gene>
<protein>
    <submittedName>
        <fullName evidence="1">Uncharacterized protein</fullName>
    </submittedName>
</protein>
<dbReference type="AlphaFoldDB" id="A0A0B6ZFZ3"/>
<organism evidence="1">
    <name type="scientific">Arion vulgaris</name>
    <dbReference type="NCBI Taxonomy" id="1028688"/>
    <lineage>
        <taxon>Eukaryota</taxon>
        <taxon>Metazoa</taxon>
        <taxon>Spiralia</taxon>
        <taxon>Lophotrochozoa</taxon>
        <taxon>Mollusca</taxon>
        <taxon>Gastropoda</taxon>
        <taxon>Heterobranchia</taxon>
        <taxon>Euthyneura</taxon>
        <taxon>Panpulmonata</taxon>
        <taxon>Eupulmonata</taxon>
        <taxon>Stylommatophora</taxon>
        <taxon>Helicina</taxon>
        <taxon>Arionoidea</taxon>
        <taxon>Arionidae</taxon>
        <taxon>Arion</taxon>
    </lineage>
</organism>
<sequence>MASLYHCFSTDKIPRHEMCPSGEESWCFFQATLARHQVPGPHDKLLHTRLNQVRLGKYLLPIYERLSDKELRSRCLSGKTQNANESLHSLIWA</sequence>
<evidence type="ECO:0000313" key="1">
    <source>
        <dbReference type="EMBL" id="CEK66776.1"/>
    </source>
</evidence>
<proteinExistence type="predicted"/>
<reference evidence="1" key="1">
    <citation type="submission" date="2014-12" db="EMBL/GenBank/DDBJ databases">
        <title>Insight into the proteome of Arion vulgaris.</title>
        <authorList>
            <person name="Aradska J."/>
            <person name="Bulat T."/>
            <person name="Smidak R."/>
            <person name="Sarate P."/>
            <person name="Gangsoo J."/>
            <person name="Sialana F."/>
            <person name="Bilban M."/>
            <person name="Lubec G."/>
        </authorList>
    </citation>
    <scope>NUCLEOTIDE SEQUENCE</scope>
    <source>
        <tissue evidence="1">Skin</tissue>
    </source>
</reference>
<name>A0A0B6ZFZ3_9EUPU</name>
<accession>A0A0B6ZFZ3</accession>